<gene>
    <name evidence="2" type="ORF">PIB30_023716</name>
</gene>
<sequence length="81" mass="8404">MCRSDGGATATNLVGAAAAALLFPLLHSLPVLDRPAATSDVEEEEEVVIPFSAPIGGRGDHDIVPIMNFVCLPSSCNVVRT</sequence>
<keyword evidence="3" id="KW-1185">Reference proteome</keyword>
<comment type="caution">
    <text evidence="2">The sequence shown here is derived from an EMBL/GenBank/DDBJ whole genome shotgun (WGS) entry which is preliminary data.</text>
</comment>
<feature type="chain" id="PRO_5046515534" description="Secreted protein" evidence="1">
    <location>
        <begin position="29"/>
        <end position="81"/>
    </location>
</feature>
<proteinExistence type="predicted"/>
<reference evidence="2 3" key="1">
    <citation type="journal article" date="2023" name="Plants (Basel)">
        <title>Bridging the Gap: Combining Genomics and Transcriptomics Approaches to Understand Stylosanthes scabra, an Orphan Legume from the Brazilian Caatinga.</title>
        <authorList>
            <person name="Ferreira-Neto J.R.C."/>
            <person name="da Silva M.D."/>
            <person name="Binneck E."/>
            <person name="de Melo N.F."/>
            <person name="da Silva R.H."/>
            <person name="de Melo A.L.T.M."/>
            <person name="Pandolfi V."/>
            <person name="Bustamante F.O."/>
            <person name="Brasileiro-Vidal A.C."/>
            <person name="Benko-Iseppon A.M."/>
        </authorList>
    </citation>
    <scope>NUCLEOTIDE SEQUENCE [LARGE SCALE GENOMIC DNA]</scope>
    <source>
        <tissue evidence="2">Leaves</tissue>
    </source>
</reference>
<keyword evidence="1" id="KW-0732">Signal</keyword>
<organism evidence="2 3">
    <name type="scientific">Stylosanthes scabra</name>
    <dbReference type="NCBI Taxonomy" id="79078"/>
    <lineage>
        <taxon>Eukaryota</taxon>
        <taxon>Viridiplantae</taxon>
        <taxon>Streptophyta</taxon>
        <taxon>Embryophyta</taxon>
        <taxon>Tracheophyta</taxon>
        <taxon>Spermatophyta</taxon>
        <taxon>Magnoliopsida</taxon>
        <taxon>eudicotyledons</taxon>
        <taxon>Gunneridae</taxon>
        <taxon>Pentapetalae</taxon>
        <taxon>rosids</taxon>
        <taxon>fabids</taxon>
        <taxon>Fabales</taxon>
        <taxon>Fabaceae</taxon>
        <taxon>Papilionoideae</taxon>
        <taxon>50 kb inversion clade</taxon>
        <taxon>dalbergioids sensu lato</taxon>
        <taxon>Dalbergieae</taxon>
        <taxon>Pterocarpus clade</taxon>
        <taxon>Stylosanthes</taxon>
    </lineage>
</organism>
<dbReference type="EMBL" id="JASCZI010151118">
    <property type="protein sequence ID" value="MED6169692.1"/>
    <property type="molecule type" value="Genomic_DNA"/>
</dbReference>
<dbReference type="Proteomes" id="UP001341840">
    <property type="component" value="Unassembled WGS sequence"/>
</dbReference>
<evidence type="ECO:0000313" key="2">
    <source>
        <dbReference type="EMBL" id="MED6169692.1"/>
    </source>
</evidence>
<protein>
    <recommendedName>
        <fullName evidence="4">Secreted protein</fullName>
    </recommendedName>
</protein>
<feature type="signal peptide" evidence="1">
    <location>
        <begin position="1"/>
        <end position="28"/>
    </location>
</feature>
<evidence type="ECO:0000313" key="3">
    <source>
        <dbReference type="Proteomes" id="UP001341840"/>
    </source>
</evidence>
<name>A0ABU6V9S2_9FABA</name>
<evidence type="ECO:0008006" key="4">
    <source>
        <dbReference type="Google" id="ProtNLM"/>
    </source>
</evidence>
<evidence type="ECO:0000256" key="1">
    <source>
        <dbReference type="SAM" id="SignalP"/>
    </source>
</evidence>
<accession>A0ABU6V9S2</accession>